<feature type="non-terminal residue" evidence="1">
    <location>
        <position position="1"/>
    </location>
</feature>
<name>A0A426TDB4_STRSU</name>
<dbReference type="AlphaFoldDB" id="A0A426TDB4"/>
<gene>
    <name evidence="1" type="ORF">EI998_06360</name>
</gene>
<evidence type="ECO:0000313" key="1">
    <source>
        <dbReference type="EMBL" id="RRR52419.1"/>
    </source>
</evidence>
<reference evidence="1 2" key="1">
    <citation type="submission" date="2018-11" db="EMBL/GenBank/DDBJ databases">
        <authorList>
            <person name="Stevens M.J."/>
            <person name="Cernela N."/>
            <person name="Spoerry Serrano N."/>
            <person name="Schmitt S."/>
            <person name="Schrenzel J."/>
            <person name="Stephan R."/>
        </authorList>
    </citation>
    <scope>NUCLEOTIDE SEQUENCE [LARGE SCALE GENOMIC DNA]</scope>
    <source>
        <strain evidence="1 2">PP422</strain>
    </source>
</reference>
<protein>
    <submittedName>
        <fullName evidence="1">Uncharacterized protein</fullName>
    </submittedName>
</protein>
<sequence>GTFCIHSKSLHNLYSGFTHYRNYRAAFLDRHSTASFFKKAFATNEMVGHLPSSGFLVSFPIFLPFITEIA</sequence>
<organism evidence="1 2">
    <name type="scientific">Streptococcus suis</name>
    <dbReference type="NCBI Taxonomy" id="1307"/>
    <lineage>
        <taxon>Bacteria</taxon>
        <taxon>Bacillati</taxon>
        <taxon>Bacillota</taxon>
        <taxon>Bacilli</taxon>
        <taxon>Lactobacillales</taxon>
        <taxon>Streptococcaceae</taxon>
        <taxon>Streptococcus</taxon>
    </lineage>
</organism>
<accession>A0A426TDB4</accession>
<dbReference type="Proteomes" id="UP000274117">
    <property type="component" value="Unassembled WGS sequence"/>
</dbReference>
<reference evidence="1 2" key="2">
    <citation type="submission" date="2018-12" db="EMBL/GenBank/DDBJ databases">
        <title>Whole-genome sequences of fifteen clinical Streptococcus suis strains isolated from pigs between 2006 and 2018.</title>
        <authorList>
            <person name="Stevens M.J.A."/>
            <person name="Cernela N."/>
            <person name="Spoerry Serrano N."/>
            <person name="Schmitt S."/>
            <person name="Schrenzel J."/>
            <person name="Stephan R."/>
        </authorList>
    </citation>
    <scope>NUCLEOTIDE SEQUENCE [LARGE SCALE GENOMIC DNA]</scope>
    <source>
        <strain evidence="1 2">PP422</strain>
    </source>
</reference>
<proteinExistence type="predicted"/>
<dbReference type="EMBL" id="RSDO01000010">
    <property type="protein sequence ID" value="RRR52419.1"/>
    <property type="molecule type" value="Genomic_DNA"/>
</dbReference>
<comment type="caution">
    <text evidence="1">The sequence shown here is derived from an EMBL/GenBank/DDBJ whole genome shotgun (WGS) entry which is preliminary data.</text>
</comment>
<evidence type="ECO:0000313" key="2">
    <source>
        <dbReference type="Proteomes" id="UP000274117"/>
    </source>
</evidence>